<proteinExistence type="predicted"/>
<dbReference type="Proteomes" id="UP000297737">
    <property type="component" value="Unassembled WGS sequence"/>
</dbReference>
<dbReference type="AlphaFoldDB" id="A0A4Y9ESN4"/>
<keyword evidence="2" id="KW-0560">Oxidoreductase</keyword>
<dbReference type="PANTHER" id="PTHR43656">
    <property type="entry name" value="BINDING OXIDOREDUCTASE, PUTATIVE (AFU_ORTHOLOGUE AFUA_2G08260)-RELATED"/>
    <property type="match status" value="1"/>
</dbReference>
<evidence type="ECO:0000256" key="1">
    <source>
        <dbReference type="ARBA" id="ARBA00022630"/>
    </source>
</evidence>
<organism evidence="4 5">
    <name type="scientific">Glacieibacterium arshaanense</name>
    <dbReference type="NCBI Taxonomy" id="2511025"/>
    <lineage>
        <taxon>Bacteria</taxon>
        <taxon>Pseudomonadati</taxon>
        <taxon>Pseudomonadota</taxon>
        <taxon>Alphaproteobacteria</taxon>
        <taxon>Sphingomonadales</taxon>
        <taxon>Sphingosinicellaceae</taxon>
        <taxon>Glacieibacterium</taxon>
    </lineage>
</organism>
<dbReference type="Pfam" id="PF00724">
    <property type="entry name" value="Oxidored_FMN"/>
    <property type="match status" value="1"/>
</dbReference>
<reference evidence="4 5" key="1">
    <citation type="submission" date="2019-02" db="EMBL/GenBank/DDBJ databases">
        <title>Polymorphobacter sp. isolated from the lake at the Tibet of China.</title>
        <authorList>
            <person name="Li A."/>
        </authorList>
    </citation>
    <scope>NUCLEOTIDE SEQUENCE [LARGE SCALE GENOMIC DNA]</scope>
    <source>
        <strain evidence="4 5">DJ1R-1</strain>
    </source>
</reference>
<dbReference type="InterPro" id="IPR001155">
    <property type="entry name" value="OxRdtase_FMN_N"/>
</dbReference>
<dbReference type="PANTHER" id="PTHR43656:SF2">
    <property type="entry name" value="BINDING OXIDOREDUCTASE, PUTATIVE (AFU_ORTHOLOGUE AFUA_2G08260)-RELATED"/>
    <property type="match status" value="1"/>
</dbReference>
<evidence type="ECO:0000313" key="4">
    <source>
        <dbReference type="EMBL" id="TFU06624.1"/>
    </source>
</evidence>
<evidence type="ECO:0000259" key="3">
    <source>
        <dbReference type="Pfam" id="PF00724"/>
    </source>
</evidence>
<dbReference type="GO" id="GO:0010181">
    <property type="term" value="F:FMN binding"/>
    <property type="evidence" value="ECO:0007669"/>
    <property type="project" value="InterPro"/>
</dbReference>
<feature type="domain" description="NADH:flavin oxidoreductase/NADH oxidase N-terminal" evidence="3">
    <location>
        <begin position="10"/>
        <end position="309"/>
    </location>
</feature>
<protein>
    <submittedName>
        <fullName evidence="4">NADH:flavin oxidoreductase</fullName>
    </submittedName>
</protein>
<comment type="caution">
    <text evidence="4">The sequence shown here is derived from an EMBL/GenBank/DDBJ whole genome shotgun (WGS) entry which is preliminary data.</text>
</comment>
<dbReference type="CDD" id="cd02803">
    <property type="entry name" value="OYE_like_FMN_family"/>
    <property type="match status" value="1"/>
</dbReference>
<evidence type="ECO:0000313" key="5">
    <source>
        <dbReference type="Proteomes" id="UP000297737"/>
    </source>
</evidence>
<dbReference type="InterPro" id="IPR013785">
    <property type="entry name" value="Aldolase_TIM"/>
</dbReference>
<dbReference type="SUPFAM" id="SSF51395">
    <property type="entry name" value="FMN-linked oxidoreductases"/>
    <property type="match status" value="1"/>
</dbReference>
<dbReference type="GO" id="GO:0016491">
    <property type="term" value="F:oxidoreductase activity"/>
    <property type="evidence" value="ECO:0007669"/>
    <property type="project" value="UniProtKB-KW"/>
</dbReference>
<dbReference type="Gene3D" id="3.20.20.70">
    <property type="entry name" value="Aldolase class I"/>
    <property type="match status" value="1"/>
</dbReference>
<sequence length="350" mass="37598">MTFSHGPAMPNRMMLAPLTNLQSNADGTLSEDEFHWLTLRAKGGFGLTMTCAAHVQAVGQGFPGQLGIFSDAHIPGLTRLAAAIKAEGSLAVVQLHHAGMRSPKDLIGTAPVCPSDNAEFGARALTAEEVETLIADFITAAKRAEIAGFDGVELHGAHGYVISQFLSPEINQRGDQWGGSAANRERLLDRIIAGVRATCRPDFNLGLRLSPERFGLRLAEVRDHAQRLMRAGDIDYLDMSLWDVRKEPNEEAFKGTSLISVFTGLDRGKVRLGVAGKIMSAEIARDCLAAGADFVLIGRGAILHHDWPKLAADPAFVAAKLPVTRAHLVAEGLGPVFVDYMATWKGFVEG</sequence>
<dbReference type="EMBL" id="SIHO01000001">
    <property type="protein sequence ID" value="TFU06624.1"/>
    <property type="molecule type" value="Genomic_DNA"/>
</dbReference>
<keyword evidence="5" id="KW-1185">Reference proteome</keyword>
<dbReference type="InterPro" id="IPR051799">
    <property type="entry name" value="NADH_flavin_oxidoreductase"/>
</dbReference>
<dbReference type="OrthoDB" id="9804454at2"/>
<name>A0A4Y9ESN4_9SPHN</name>
<evidence type="ECO:0000256" key="2">
    <source>
        <dbReference type="ARBA" id="ARBA00023002"/>
    </source>
</evidence>
<keyword evidence="1" id="KW-0285">Flavoprotein</keyword>
<gene>
    <name evidence="4" type="ORF">EUV02_03020</name>
</gene>
<accession>A0A4Y9ESN4</accession>